<dbReference type="EMBL" id="SNRY01003546">
    <property type="protein sequence ID" value="KAA6320579.1"/>
    <property type="molecule type" value="Genomic_DNA"/>
</dbReference>
<dbReference type="InterPro" id="IPR038461">
    <property type="entry name" value="Schlafen_AlbA_2_dom_sf"/>
</dbReference>
<dbReference type="AlphaFoldDB" id="A0A5J4QH57"/>
<dbReference type="Pfam" id="PF13749">
    <property type="entry name" value="HATPase_c_4"/>
    <property type="match status" value="1"/>
</dbReference>
<proteinExistence type="predicted"/>
<dbReference type="PANTHER" id="PTHR30595">
    <property type="entry name" value="GLPR-RELATED TRANSCRIPTIONAL REPRESSOR"/>
    <property type="match status" value="1"/>
</dbReference>
<sequence>MGGRKTMNTVELLDIVSTGETSKVQFKEELPHKESVAQEIVAMSNSLGGVILVGVKDITGKLVGLSAEQIEEYDRVISQIADNIKPIVYITTEVIKVDVDGAAKNILVVHIQEGINKPYKTAKGEIYVKQGSNKRLVTDNAEIMRLFQHSGNLLADEMGVHGTSIDDINKDAFSEYFKKEFGQTFEEKGLTYEDALRAKRILPDGQLSLAGFLFFGKDPQRIKPAFTIKAVSFIGNDISGTQYRNKPADFRGTIPQLFEEAMSFLKANLQYLQAGQGFNSTGKLEISEIALIELVQNAMVHRDYFKNSPIRILIFNDRVEIISPGKLPNSLTVEDIKYGNPVIRNNQLVAFASHTMPFSGLGSGIRRAIAEQPDIELINDTEGEQFIVKIPRPAKEDKK</sequence>
<comment type="caution">
    <text evidence="2">The sequence shown here is derived from an EMBL/GenBank/DDBJ whole genome shotgun (WGS) entry which is preliminary data.</text>
</comment>
<protein>
    <recommendedName>
        <fullName evidence="1">Schlafen AlbA-2 domain-containing protein</fullName>
    </recommendedName>
</protein>
<accession>A0A5J4QH57</accession>
<dbReference type="Gene3D" id="3.30.950.30">
    <property type="entry name" value="Schlafen, AAA domain"/>
    <property type="match status" value="1"/>
</dbReference>
<evidence type="ECO:0000313" key="2">
    <source>
        <dbReference type="EMBL" id="KAA6320579.1"/>
    </source>
</evidence>
<dbReference type="Pfam" id="PF04326">
    <property type="entry name" value="SLFN_AlbA_2"/>
    <property type="match status" value="1"/>
</dbReference>
<reference evidence="2" key="1">
    <citation type="submission" date="2019-03" db="EMBL/GenBank/DDBJ databases">
        <title>Single cell metagenomics reveals metabolic interactions within the superorganism composed of flagellate Streblomastix strix and complex community of Bacteroidetes bacteria on its surface.</title>
        <authorList>
            <person name="Treitli S.C."/>
            <person name="Kolisko M."/>
            <person name="Husnik F."/>
            <person name="Keeling P."/>
            <person name="Hampl V."/>
        </authorList>
    </citation>
    <scope>NUCLEOTIDE SEQUENCE</scope>
    <source>
        <strain evidence="2">STM</strain>
    </source>
</reference>
<gene>
    <name evidence="2" type="ORF">EZS27_029665</name>
</gene>
<evidence type="ECO:0000259" key="1">
    <source>
        <dbReference type="Pfam" id="PF04326"/>
    </source>
</evidence>
<feature type="domain" description="Schlafen AlbA-2" evidence="1">
    <location>
        <begin position="20"/>
        <end position="137"/>
    </location>
</feature>
<name>A0A5J4QH57_9ZZZZ</name>
<organism evidence="2">
    <name type="scientific">termite gut metagenome</name>
    <dbReference type="NCBI Taxonomy" id="433724"/>
    <lineage>
        <taxon>unclassified sequences</taxon>
        <taxon>metagenomes</taxon>
        <taxon>organismal metagenomes</taxon>
    </lineage>
</organism>
<dbReference type="InterPro" id="IPR038475">
    <property type="entry name" value="RecG_C_sf"/>
</dbReference>
<dbReference type="InterPro" id="IPR007421">
    <property type="entry name" value="Schlafen_AlbA_2_dom"/>
</dbReference>
<dbReference type="Gene3D" id="3.30.565.60">
    <property type="match status" value="1"/>
</dbReference>
<dbReference type="PANTHER" id="PTHR30595:SF6">
    <property type="entry name" value="SCHLAFEN ALBA-2 DOMAIN-CONTAINING PROTEIN"/>
    <property type="match status" value="1"/>
</dbReference>